<dbReference type="Proteomes" id="UP000001194">
    <property type="component" value="Unassembled WGS sequence"/>
</dbReference>
<dbReference type="GeneID" id="6074820"/>
<reference evidence="1 2" key="1">
    <citation type="journal article" date="2008" name="Nature">
        <title>The genome of Laccaria bicolor provides insights into mycorrhizal symbiosis.</title>
        <authorList>
            <person name="Martin F."/>
            <person name="Aerts A."/>
            <person name="Ahren D."/>
            <person name="Brun A."/>
            <person name="Danchin E.G.J."/>
            <person name="Duchaussoy F."/>
            <person name="Gibon J."/>
            <person name="Kohler A."/>
            <person name="Lindquist E."/>
            <person name="Pereda V."/>
            <person name="Salamov A."/>
            <person name="Shapiro H.J."/>
            <person name="Wuyts J."/>
            <person name="Blaudez D."/>
            <person name="Buee M."/>
            <person name="Brokstein P."/>
            <person name="Canbaeck B."/>
            <person name="Cohen D."/>
            <person name="Courty P.E."/>
            <person name="Coutinho P.M."/>
            <person name="Delaruelle C."/>
            <person name="Detter J.C."/>
            <person name="Deveau A."/>
            <person name="DiFazio S."/>
            <person name="Duplessis S."/>
            <person name="Fraissinet-Tachet L."/>
            <person name="Lucic E."/>
            <person name="Frey-Klett P."/>
            <person name="Fourrey C."/>
            <person name="Feussner I."/>
            <person name="Gay G."/>
            <person name="Grimwood J."/>
            <person name="Hoegger P.J."/>
            <person name="Jain P."/>
            <person name="Kilaru S."/>
            <person name="Labbe J."/>
            <person name="Lin Y.C."/>
            <person name="Legue V."/>
            <person name="Le Tacon F."/>
            <person name="Marmeisse R."/>
            <person name="Melayah D."/>
            <person name="Montanini B."/>
            <person name="Muratet M."/>
            <person name="Nehls U."/>
            <person name="Niculita-Hirzel H."/>
            <person name="Oudot-Le Secq M.P."/>
            <person name="Peter M."/>
            <person name="Quesneville H."/>
            <person name="Rajashekar B."/>
            <person name="Reich M."/>
            <person name="Rouhier N."/>
            <person name="Schmutz J."/>
            <person name="Yin T."/>
            <person name="Chalot M."/>
            <person name="Henrissat B."/>
            <person name="Kuees U."/>
            <person name="Lucas S."/>
            <person name="Van de Peer Y."/>
            <person name="Podila G.K."/>
            <person name="Polle A."/>
            <person name="Pukkila P.J."/>
            <person name="Richardson P.M."/>
            <person name="Rouze P."/>
            <person name="Sanders I.R."/>
            <person name="Stajich J.E."/>
            <person name="Tunlid A."/>
            <person name="Tuskan G."/>
            <person name="Grigoriev I.V."/>
        </authorList>
    </citation>
    <scope>NUCLEOTIDE SEQUENCE [LARGE SCALE GENOMIC DNA]</scope>
    <source>
        <strain evidence="2">S238N-H82 / ATCC MYA-4686</strain>
    </source>
</reference>
<proteinExistence type="predicted"/>
<dbReference type="AlphaFoldDB" id="B0D674"/>
<dbReference type="OrthoDB" id="65716at2759"/>
<dbReference type="InParanoid" id="B0D674"/>
<accession>B0D674</accession>
<sequence length="100" mass="10803">MAAVSEQRAVSLIFKDVSWLWQTAYNCAVQGCSDQDNAGEQISELFDISRELLEACCNASPVDVDSESRLHLVNASFAAMSGQVFSVREIVASTGAIDVE</sequence>
<dbReference type="HOGENOM" id="CLU_2306613_0_0_1"/>
<name>B0D674_LACBS</name>
<protein>
    <submittedName>
        <fullName evidence="1">Predicted protein</fullName>
    </submittedName>
</protein>
<dbReference type="KEGG" id="lbc:LACBIDRAFT_318203"/>
<dbReference type="STRING" id="486041.B0D674"/>
<keyword evidence="2" id="KW-1185">Reference proteome</keyword>
<organism evidence="2">
    <name type="scientific">Laccaria bicolor (strain S238N-H82 / ATCC MYA-4686)</name>
    <name type="common">Bicoloured deceiver</name>
    <name type="synonym">Laccaria laccata var. bicolor</name>
    <dbReference type="NCBI Taxonomy" id="486041"/>
    <lineage>
        <taxon>Eukaryota</taxon>
        <taxon>Fungi</taxon>
        <taxon>Dikarya</taxon>
        <taxon>Basidiomycota</taxon>
        <taxon>Agaricomycotina</taxon>
        <taxon>Agaricomycetes</taxon>
        <taxon>Agaricomycetidae</taxon>
        <taxon>Agaricales</taxon>
        <taxon>Agaricineae</taxon>
        <taxon>Hydnangiaceae</taxon>
        <taxon>Laccaria</taxon>
    </lineage>
</organism>
<dbReference type="EMBL" id="DS547098">
    <property type="protein sequence ID" value="EDR10149.1"/>
    <property type="molecule type" value="Genomic_DNA"/>
</dbReference>
<evidence type="ECO:0000313" key="2">
    <source>
        <dbReference type="Proteomes" id="UP000001194"/>
    </source>
</evidence>
<evidence type="ECO:0000313" key="1">
    <source>
        <dbReference type="EMBL" id="EDR10149.1"/>
    </source>
</evidence>
<gene>
    <name evidence="1" type="ORF">LACBIDRAFT_318203</name>
</gene>
<dbReference type="RefSeq" id="XP_001879534.1">
    <property type="nucleotide sequence ID" value="XM_001879499.1"/>
</dbReference>